<reference evidence="3" key="1">
    <citation type="submission" date="2022-12" db="EMBL/GenBank/DDBJ databases">
        <title>Chromosome-level genome assembly of the bean flower thrips Megalurothrips usitatus.</title>
        <authorList>
            <person name="Ma L."/>
            <person name="Liu Q."/>
            <person name="Li H."/>
            <person name="Cai W."/>
        </authorList>
    </citation>
    <scope>NUCLEOTIDE SEQUENCE</scope>
    <source>
        <strain evidence="3">Cailab_2022a</strain>
    </source>
</reference>
<protein>
    <submittedName>
        <fullName evidence="3">Uncharacterized protein</fullName>
    </submittedName>
</protein>
<evidence type="ECO:0000256" key="1">
    <source>
        <dbReference type="SAM" id="MobiDB-lite"/>
    </source>
</evidence>
<accession>A0AAV7XNA8</accession>
<name>A0AAV7XNA8_9NEOP</name>
<proteinExistence type="predicted"/>
<sequence length="419" mass="43217">MPPPTLLLVCLAVASCSSLPAAAAAASSAAQRTAAPSDTSVSEISAGGPCAAGALACAEGAVLDLVDRTLGAGPHQLTSAISLEPVATTPGESSSSSQKTNSSSGGSGSPARPTVVDQVVDRLDRFSRSHVVKVELGQLARDLRADVQPKLFGKNSFLTGFGLGFLAFGLKKLLLPFFIGAQIVKSILIAMFLPSILGSVGKLVGKGVTTFATSSAQNGGFSGSSSGGNALGGGGDDMENFDFKDSGAGGQYADAASSGSEMMPSYATLAAPPGGFNALQTLQRPSSDDGQPLGTLPAMFQAAASAASNVLANRYQPKNSYAHRHQYTAGGNSVLDGGGSFYNRHKPHDFKTFQNIPSSSMLLTHYDPFYSPLLSRLDSVFHQLGYASESCRERLVCAMYRNPAKFAPFSNLVSAQLSR</sequence>
<feature type="signal peptide" evidence="2">
    <location>
        <begin position="1"/>
        <end position="18"/>
    </location>
</feature>
<dbReference type="Proteomes" id="UP001075354">
    <property type="component" value="Chromosome 8"/>
</dbReference>
<organism evidence="3 4">
    <name type="scientific">Megalurothrips usitatus</name>
    <name type="common">bean blossom thrips</name>
    <dbReference type="NCBI Taxonomy" id="439358"/>
    <lineage>
        <taxon>Eukaryota</taxon>
        <taxon>Metazoa</taxon>
        <taxon>Ecdysozoa</taxon>
        <taxon>Arthropoda</taxon>
        <taxon>Hexapoda</taxon>
        <taxon>Insecta</taxon>
        <taxon>Pterygota</taxon>
        <taxon>Neoptera</taxon>
        <taxon>Paraneoptera</taxon>
        <taxon>Thysanoptera</taxon>
        <taxon>Terebrantia</taxon>
        <taxon>Thripoidea</taxon>
        <taxon>Thripidae</taxon>
        <taxon>Megalurothrips</taxon>
    </lineage>
</organism>
<dbReference type="AlphaFoldDB" id="A0AAV7XNA8"/>
<dbReference type="EMBL" id="JAPTSV010000008">
    <property type="protein sequence ID" value="KAJ1525271.1"/>
    <property type="molecule type" value="Genomic_DNA"/>
</dbReference>
<feature type="chain" id="PRO_5043664307" evidence="2">
    <location>
        <begin position="19"/>
        <end position="419"/>
    </location>
</feature>
<dbReference type="PANTHER" id="PTHR21879:SF25">
    <property type="entry name" value="OSIRIS 24"/>
    <property type="match status" value="1"/>
</dbReference>
<evidence type="ECO:0000313" key="3">
    <source>
        <dbReference type="EMBL" id="KAJ1525271.1"/>
    </source>
</evidence>
<dbReference type="InterPro" id="IPR012464">
    <property type="entry name" value="DUF1676"/>
</dbReference>
<keyword evidence="2" id="KW-0732">Signal</keyword>
<evidence type="ECO:0000256" key="2">
    <source>
        <dbReference type="SAM" id="SignalP"/>
    </source>
</evidence>
<dbReference type="GO" id="GO:0016020">
    <property type="term" value="C:membrane"/>
    <property type="evidence" value="ECO:0007669"/>
    <property type="project" value="TreeGrafter"/>
</dbReference>
<feature type="region of interest" description="Disordered" evidence="1">
    <location>
        <begin position="81"/>
        <end position="113"/>
    </location>
</feature>
<evidence type="ECO:0000313" key="4">
    <source>
        <dbReference type="Proteomes" id="UP001075354"/>
    </source>
</evidence>
<comment type="caution">
    <text evidence="3">The sequence shown here is derived from an EMBL/GenBank/DDBJ whole genome shotgun (WGS) entry which is preliminary data.</text>
</comment>
<dbReference type="PANTHER" id="PTHR21879">
    <property type="entry name" value="FI03362P-RELATED-RELATED"/>
    <property type="match status" value="1"/>
</dbReference>
<keyword evidence="4" id="KW-1185">Reference proteome</keyword>
<gene>
    <name evidence="3" type="ORF">ONE63_010095</name>
</gene>
<feature type="compositionally biased region" description="Low complexity" evidence="1">
    <location>
        <begin position="91"/>
        <end position="104"/>
    </location>
</feature>
<dbReference type="Pfam" id="PF07898">
    <property type="entry name" value="DUF1676"/>
    <property type="match status" value="1"/>
</dbReference>